<evidence type="ECO:0000313" key="3">
    <source>
        <dbReference type="Proteomes" id="UP000306113"/>
    </source>
</evidence>
<name>A0A4S3MGE3_9RHOB</name>
<accession>A0A4S3MGE3</accession>
<dbReference type="AlphaFoldDB" id="A0A4S3MGE3"/>
<dbReference type="OrthoDB" id="344736at2"/>
<keyword evidence="1" id="KW-1133">Transmembrane helix</keyword>
<comment type="caution">
    <text evidence="2">The sequence shown here is derived from an EMBL/GenBank/DDBJ whole genome shotgun (WGS) entry which is preliminary data.</text>
</comment>
<sequence length="131" mass="13544">MQHLGILVAALAAYGFGAVWYMALARHWVRAAGIATDATGQPLNKGAPLPYIVAFASCLLVAGMMRFVFDQIGVTGWDEGLLGGLAVGLFFATPWLATCYAFAGRPLALLLIDGGYAVGGSALAGLVLSLL</sequence>
<reference evidence="2 3" key="1">
    <citation type="submission" date="2019-04" db="EMBL/GenBank/DDBJ databases">
        <title>Draft genome sequence of Youngimonas vesicularis.</title>
        <authorList>
            <person name="Hameed A."/>
        </authorList>
    </citation>
    <scope>NUCLEOTIDE SEQUENCE [LARGE SCALE GENOMIC DNA]</scope>
    <source>
        <strain evidence="2 3">CC-AMW-E</strain>
    </source>
</reference>
<evidence type="ECO:0000256" key="1">
    <source>
        <dbReference type="SAM" id="Phobius"/>
    </source>
</evidence>
<evidence type="ECO:0000313" key="2">
    <source>
        <dbReference type="EMBL" id="THD76814.1"/>
    </source>
</evidence>
<feature type="transmembrane region" description="Helical" evidence="1">
    <location>
        <begin position="109"/>
        <end position="130"/>
    </location>
</feature>
<dbReference type="Proteomes" id="UP000306113">
    <property type="component" value="Unassembled WGS sequence"/>
</dbReference>
<keyword evidence="1" id="KW-0812">Transmembrane</keyword>
<dbReference type="EMBL" id="SSMD01000001">
    <property type="protein sequence ID" value="THD76814.1"/>
    <property type="molecule type" value="Genomic_DNA"/>
</dbReference>
<keyword evidence="3" id="KW-1185">Reference proteome</keyword>
<organism evidence="2 3">
    <name type="scientific">Thalassobius vesicularis</name>
    <dbReference type="NCBI Taxonomy" id="1294297"/>
    <lineage>
        <taxon>Bacteria</taxon>
        <taxon>Pseudomonadati</taxon>
        <taxon>Pseudomonadota</taxon>
        <taxon>Alphaproteobacteria</taxon>
        <taxon>Rhodobacterales</taxon>
        <taxon>Roseobacteraceae</taxon>
        <taxon>Thalassovita</taxon>
    </lineage>
</organism>
<dbReference type="InterPro" id="IPR013879">
    <property type="entry name" value="DUF1761"/>
</dbReference>
<gene>
    <name evidence="2" type="ORF">E7681_02960</name>
</gene>
<keyword evidence="1" id="KW-0472">Membrane</keyword>
<protein>
    <submittedName>
        <fullName evidence="2">DUF1761 domain-containing protein</fullName>
    </submittedName>
</protein>
<dbReference type="RefSeq" id="WP_136337758.1">
    <property type="nucleotide sequence ID" value="NZ_SSMD01000001.1"/>
</dbReference>
<proteinExistence type="predicted"/>
<dbReference type="Pfam" id="PF08570">
    <property type="entry name" value="DUF1761"/>
    <property type="match status" value="1"/>
</dbReference>
<feature type="transmembrane region" description="Helical" evidence="1">
    <location>
        <begin position="47"/>
        <end position="69"/>
    </location>
</feature>
<feature type="transmembrane region" description="Helical" evidence="1">
    <location>
        <begin position="81"/>
        <end position="103"/>
    </location>
</feature>